<evidence type="ECO:0008006" key="3">
    <source>
        <dbReference type="Google" id="ProtNLM"/>
    </source>
</evidence>
<dbReference type="SUPFAM" id="SSF46785">
    <property type="entry name" value="Winged helix' DNA-binding domain"/>
    <property type="match status" value="1"/>
</dbReference>
<dbReference type="EMBL" id="FNDJ01000036">
    <property type="protein sequence ID" value="SDM11587.1"/>
    <property type="molecule type" value="Genomic_DNA"/>
</dbReference>
<dbReference type="SUPFAM" id="SSF52540">
    <property type="entry name" value="P-loop containing nucleoside triphosphate hydrolases"/>
    <property type="match status" value="1"/>
</dbReference>
<dbReference type="PANTHER" id="PTHR34704">
    <property type="entry name" value="ATPASE"/>
    <property type="match status" value="1"/>
</dbReference>
<dbReference type="Gene3D" id="3.40.50.300">
    <property type="entry name" value="P-loop containing nucleotide triphosphate hydrolases"/>
    <property type="match status" value="1"/>
</dbReference>
<sequence length="487" mass="53859">MHVTIAKPPEIFDREAEWAELVDFISDESPHPTLGVVSGRRRQGKTLLLGSICDSAGGIYIEGTEALPAEHFHLIGEQLATRLGSPAPLHFTSWRAVIEAILDLETPSPLPVVIDEFPYLVKVSPELPSVLQAALDLRRRRKGSPIRLILCGSALTFMGGLLAGNAPLRGRAGLELVVPTLDYRLAAEFWQISNPRLALLTHSVVGGTPAYRREYVRDDTPQSLDDFDDWIKRAVLNPARPLFREARYLLAEEPDLRDAALYHSVLAAVAEGNASRGGIANYIGRKATEISHPLAVLEDAGLLAKSPDMLRAARPLYRITEPLISFYHAVMRPAWRELERRRADQVWQRSRDRFLSGVVGPHFEEICRTWAADFAGAEAFGGIPAEIGHGVVNDPERRTSHEVDVVVLGEPDGGPRKVLSLGEVKWGDTMCEGHVERLRRVRDLLADRGYDTRSTRLACYSAAGFTPDLLAAEGDDLMLVNPERLYS</sequence>
<organism evidence="1 2">
    <name type="scientific">Nonomuraea jiangxiensis</name>
    <dbReference type="NCBI Taxonomy" id="633440"/>
    <lineage>
        <taxon>Bacteria</taxon>
        <taxon>Bacillati</taxon>
        <taxon>Actinomycetota</taxon>
        <taxon>Actinomycetes</taxon>
        <taxon>Streptosporangiales</taxon>
        <taxon>Streptosporangiaceae</taxon>
        <taxon>Nonomuraea</taxon>
    </lineage>
</organism>
<evidence type="ECO:0000313" key="1">
    <source>
        <dbReference type="EMBL" id="SDM11587.1"/>
    </source>
</evidence>
<gene>
    <name evidence="1" type="ORF">SAMN05421869_13669</name>
</gene>
<evidence type="ECO:0000313" key="2">
    <source>
        <dbReference type="Proteomes" id="UP000199202"/>
    </source>
</evidence>
<dbReference type="AlphaFoldDB" id="A0A1G9QM09"/>
<dbReference type="PANTHER" id="PTHR34704:SF1">
    <property type="entry name" value="ATPASE"/>
    <property type="match status" value="1"/>
</dbReference>
<keyword evidence="2" id="KW-1185">Reference proteome</keyword>
<dbReference type="STRING" id="633440.SAMN05421869_13669"/>
<reference evidence="1 2" key="1">
    <citation type="submission" date="2016-10" db="EMBL/GenBank/DDBJ databases">
        <authorList>
            <person name="de Groot N.N."/>
        </authorList>
    </citation>
    <scope>NUCLEOTIDE SEQUENCE [LARGE SCALE GENOMIC DNA]</scope>
    <source>
        <strain evidence="1 2">CGMCC 4.6533</strain>
    </source>
</reference>
<accession>A0A1G9QM09</accession>
<dbReference type="InterPro" id="IPR036390">
    <property type="entry name" value="WH_DNA-bd_sf"/>
</dbReference>
<protein>
    <recommendedName>
        <fullName evidence="3">DUF234 domain-containing protein</fullName>
    </recommendedName>
</protein>
<dbReference type="InterPro" id="IPR027417">
    <property type="entry name" value="P-loop_NTPase"/>
</dbReference>
<name>A0A1G9QM09_9ACTN</name>
<proteinExistence type="predicted"/>
<dbReference type="Proteomes" id="UP000199202">
    <property type="component" value="Unassembled WGS sequence"/>
</dbReference>